<feature type="transmembrane region" description="Helical" evidence="6">
    <location>
        <begin position="49"/>
        <end position="67"/>
    </location>
</feature>
<evidence type="ECO:0000313" key="8">
    <source>
        <dbReference type="EMBL" id="MEJ5217229.1"/>
    </source>
</evidence>
<feature type="domain" description="Phosphatidylglycerol lysyltransferase C-terminal" evidence="7">
    <location>
        <begin position="341"/>
        <end position="584"/>
    </location>
</feature>
<reference evidence="8 9" key="1">
    <citation type="submission" date="2024-03" db="EMBL/GenBank/DDBJ databases">
        <title>Cognatishimia coralii sp. nov., a marine bacterium isolated from coral surrounding seawater.</title>
        <authorList>
            <person name="Liu X."/>
            <person name="Liu S."/>
            <person name="Sun H."/>
            <person name="Zhang Y."/>
        </authorList>
    </citation>
    <scope>NUCLEOTIDE SEQUENCE [LARGE SCALE GENOMIC DNA]</scope>
    <source>
        <strain evidence="8 9">D5M38</strain>
    </source>
</reference>
<dbReference type="PANTHER" id="PTHR34697:SF2">
    <property type="entry name" value="PHOSPHATIDYLGLYCEROL LYSYLTRANSFERASE"/>
    <property type="match status" value="1"/>
</dbReference>
<evidence type="ECO:0000256" key="5">
    <source>
        <dbReference type="ARBA" id="ARBA00023136"/>
    </source>
</evidence>
<evidence type="ECO:0000259" key="7">
    <source>
        <dbReference type="Pfam" id="PF09924"/>
    </source>
</evidence>
<dbReference type="InterPro" id="IPR016181">
    <property type="entry name" value="Acyl_CoA_acyltransferase"/>
</dbReference>
<gene>
    <name evidence="8" type="ORF">WG622_03195</name>
</gene>
<dbReference type="PANTHER" id="PTHR34697">
    <property type="entry name" value="PHOSPHATIDYLGLYCEROL LYSYLTRANSFERASE"/>
    <property type="match status" value="1"/>
</dbReference>
<comment type="caution">
    <text evidence="8">The sequence shown here is derived from an EMBL/GenBank/DDBJ whole genome shotgun (WGS) entry which is preliminary data.</text>
</comment>
<dbReference type="PROSITE" id="PS51257">
    <property type="entry name" value="PROKAR_LIPOPROTEIN"/>
    <property type="match status" value="1"/>
</dbReference>
<dbReference type="EMBL" id="JBBGAZ010000001">
    <property type="protein sequence ID" value="MEJ5217229.1"/>
    <property type="molecule type" value="Genomic_DNA"/>
</dbReference>
<dbReference type="InterPro" id="IPR024320">
    <property type="entry name" value="LPG_synthase_C"/>
</dbReference>
<evidence type="ECO:0000313" key="9">
    <source>
        <dbReference type="Proteomes" id="UP001368270"/>
    </source>
</evidence>
<dbReference type="SUPFAM" id="SSF55729">
    <property type="entry name" value="Acyl-CoA N-acyltransferases (Nat)"/>
    <property type="match status" value="1"/>
</dbReference>
<accession>A0ABU8QCS8</accession>
<evidence type="ECO:0000256" key="4">
    <source>
        <dbReference type="ARBA" id="ARBA00022989"/>
    </source>
</evidence>
<name>A0ABU8QCS8_9RHOB</name>
<sequence length="620" mass="66969">MKQAMKNAPKFARHIVPLGIGAACLWALNNQLSDIDFGTLWAALKSVSLWQWALAMVFTAISFFAIARYDVVAHRHFQTGISGRRATITGGSAVALGQTLGMGAVVGGFVRWRMLSGLGVVKAAKITAFVTLCFMSAWAIVTSAAIVVAPMADIPLSVPMCALMLAAGLMALSFFKPSIRVKGKRVELPTVKAMVAMLVLCLIDTLFAAATLWVLLPAGVIDLTVAQLFPIYMLALGAALLSGTPGGVGPFELTLLALLPFAPEAELMAAVLAFRVVYYAIPAVVAGVTLLRPMAMGTEAFDREVSCLDTTLTKDTARAELGVVRQNGGAIVSLKSGTCGVVRTGQTLTSIFDPVHNGEDFAKHLRAFAREQNRIVCKYKITAPHAIKARKSGWAVLRVSDEAMVDPAGHTMEGSAYRQLRRKLKKAEKEGVQVVEQSTGLPFAEMKRVSEAWESRNGGAKGLSMGQFEEDYIQRQRTFLAWKEDELVGFVTFHTTGHEWALDLMRIAPGAPDGTMHLMVNEAILMAREEEVPNVSLAAAPVLPKDNTSIEGRLRTKYFEKAGGKGLRQFKDCFNPTWQPLYMAAPGPAQLVIAAFDLIRSIKNAKPVAKPRVQALRVAA</sequence>
<organism evidence="8 9">
    <name type="scientific">Cognatishimia coralii</name>
    <dbReference type="NCBI Taxonomy" id="3083254"/>
    <lineage>
        <taxon>Bacteria</taxon>
        <taxon>Pseudomonadati</taxon>
        <taxon>Pseudomonadota</taxon>
        <taxon>Alphaproteobacteria</taxon>
        <taxon>Rhodobacterales</taxon>
        <taxon>Paracoccaceae</taxon>
        <taxon>Cognatishimia</taxon>
    </lineage>
</organism>
<feature type="transmembrane region" description="Helical" evidence="6">
    <location>
        <begin position="228"/>
        <end position="248"/>
    </location>
</feature>
<protein>
    <submittedName>
        <fullName evidence="8">Phosphatidylglycerol lysyltransferase domain-containing protein</fullName>
    </submittedName>
</protein>
<evidence type="ECO:0000256" key="1">
    <source>
        <dbReference type="ARBA" id="ARBA00004651"/>
    </source>
</evidence>
<dbReference type="InterPro" id="IPR051211">
    <property type="entry name" value="PG_lysyltransferase"/>
</dbReference>
<keyword evidence="5 6" id="KW-0472">Membrane</keyword>
<dbReference type="Pfam" id="PF09924">
    <property type="entry name" value="LPG_synthase_C"/>
    <property type="match status" value="1"/>
</dbReference>
<evidence type="ECO:0000256" key="2">
    <source>
        <dbReference type="ARBA" id="ARBA00022475"/>
    </source>
</evidence>
<keyword evidence="2" id="KW-1003">Cell membrane</keyword>
<evidence type="ECO:0000256" key="3">
    <source>
        <dbReference type="ARBA" id="ARBA00022692"/>
    </source>
</evidence>
<dbReference type="Gene3D" id="3.40.630.30">
    <property type="match status" value="1"/>
</dbReference>
<dbReference type="RefSeq" id="WP_339402254.1">
    <property type="nucleotide sequence ID" value="NZ_JBBGAZ010000001.1"/>
</dbReference>
<keyword evidence="9" id="KW-1185">Reference proteome</keyword>
<feature type="transmembrane region" description="Helical" evidence="6">
    <location>
        <begin position="268"/>
        <end position="291"/>
    </location>
</feature>
<feature type="transmembrane region" description="Helical" evidence="6">
    <location>
        <begin position="156"/>
        <end position="175"/>
    </location>
</feature>
<feature type="transmembrane region" description="Helical" evidence="6">
    <location>
        <begin position="195"/>
        <end position="216"/>
    </location>
</feature>
<keyword evidence="3 6" id="KW-0812">Transmembrane</keyword>
<feature type="transmembrane region" description="Helical" evidence="6">
    <location>
        <begin position="126"/>
        <end position="149"/>
    </location>
</feature>
<keyword evidence="4 6" id="KW-1133">Transmembrane helix</keyword>
<feature type="transmembrane region" description="Helical" evidence="6">
    <location>
        <begin position="88"/>
        <end position="114"/>
    </location>
</feature>
<proteinExistence type="predicted"/>
<evidence type="ECO:0000256" key="6">
    <source>
        <dbReference type="SAM" id="Phobius"/>
    </source>
</evidence>
<dbReference type="Proteomes" id="UP001368270">
    <property type="component" value="Unassembled WGS sequence"/>
</dbReference>
<feature type="transmembrane region" description="Helical" evidence="6">
    <location>
        <begin position="12"/>
        <end position="29"/>
    </location>
</feature>
<comment type="subcellular location">
    <subcellularLocation>
        <location evidence="1">Cell membrane</location>
        <topology evidence="1">Multi-pass membrane protein</topology>
    </subcellularLocation>
</comment>